<feature type="region of interest" description="Disordered" evidence="1">
    <location>
        <begin position="356"/>
        <end position="375"/>
    </location>
</feature>
<evidence type="ECO:0000256" key="2">
    <source>
        <dbReference type="SAM" id="Phobius"/>
    </source>
</evidence>
<dbReference type="OrthoDB" id="153031at2"/>
<dbReference type="AlphaFoldDB" id="A0A3G6J1Q5"/>
<dbReference type="Proteomes" id="UP000271426">
    <property type="component" value="Chromosome"/>
</dbReference>
<evidence type="ECO:0000256" key="1">
    <source>
        <dbReference type="SAM" id="MobiDB-lite"/>
    </source>
</evidence>
<keyword evidence="2" id="KW-0472">Membrane</keyword>
<dbReference type="KEGG" id="cpso:CPPEL_09855"/>
<proteinExistence type="predicted"/>
<dbReference type="RefSeq" id="WP_123960940.1">
    <property type="nucleotide sequence ID" value="NZ_CP033898.1"/>
</dbReference>
<protein>
    <recommendedName>
        <fullName evidence="5">DUF3068 domain-containing protein</fullName>
    </recommendedName>
</protein>
<dbReference type="EMBL" id="CP033898">
    <property type="protein sequence ID" value="AZA10074.1"/>
    <property type="molecule type" value="Genomic_DNA"/>
</dbReference>
<keyword evidence="2" id="KW-0812">Transmembrane</keyword>
<accession>A0A3G6J1Q5</accession>
<feature type="region of interest" description="Disordered" evidence="1">
    <location>
        <begin position="313"/>
        <end position="345"/>
    </location>
</feature>
<keyword evidence="2" id="KW-1133">Transmembrane helix</keyword>
<sequence>MLPKSRIQSALAIGIGLFLVVVGVLAPVLLDKGVQLPMDLKHSTYTLRDEAAQSRVIGKDVEVTAPVTRQTHFEIFPAADEEHATLQVGVTNMRDSMQDEVDRLITASVWSVTIDRVTGEITGPMTVTDQLGNPPREVQAEGVWMKFPADAQQSTYQVFDPLLREALPAEFSQEEQRDGRTLYRYVQRIEPKNVALNYAAVQNTVSVPRDDKQITAYLYHSGTREFLVDQATGLVVGLEEHIDDYYATNTGERVAVGMLFNGSLNEQQAEELLAETDQFPDWHIWRYICWGIAGLGGLLTLIGLFGAFGTGNKQNKPQPEAGGGDDAGSTASDTPQGAATLDQDSTMYIPLKDASAAAEDLNLPPSRPAGEQPKK</sequence>
<dbReference type="Pfam" id="PF11271">
    <property type="entry name" value="PorA"/>
    <property type="match status" value="1"/>
</dbReference>
<organism evidence="3 4">
    <name type="scientific">Corynebacterium pseudopelargi</name>
    <dbReference type="NCBI Taxonomy" id="2080757"/>
    <lineage>
        <taxon>Bacteria</taxon>
        <taxon>Bacillati</taxon>
        <taxon>Actinomycetota</taxon>
        <taxon>Actinomycetes</taxon>
        <taxon>Mycobacteriales</taxon>
        <taxon>Corynebacteriaceae</taxon>
        <taxon>Corynebacterium</taxon>
    </lineage>
</organism>
<evidence type="ECO:0000313" key="3">
    <source>
        <dbReference type="EMBL" id="AZA10074.1"/>
    </source>
</evidence>
<name>A0A3G6J1Q5_9CORY</name>
<gene>
    <name evidence="3" type="ORF">CPPEL_09855</name>
</gene>
<evidence type="ECO:0008006" key="5">
    <source>
        <dbReference type="Google" id="ProtNLM"/>
    </source>
</evidence>
<feature type="transmembrane region" description="Helical" evidence="2">
    <location>
        <begin position="284"/>
        <end position="308"/>
    </location>
</feature>
<keyword evidence="4" id="KW-1185">Reference proteome</keyword>
<reference evidence="3 4" key="1">
    <citation type="submission" date="2018-11" db="EMBL/GenBank/DDBJ databases">
        <authorList>
            <person name="Kleinhagauer T."/>
            <person name="Glaeser S.P."/>
            <person name="Spergser J."/>
            <person name="Ruckert C."/>
            <person name="Kaempfer P."/>
            <person name="Busse H.-J."/>
        </authorList>
    </citation>
    <scope>NUCLEOTIDE SEQUENCE [LARGE SCALE GENOMIC DNA]</scope>
    <source>
        <strain evidence="3 4">812CH</strain>
    </source>
</reference>
<dbReference type="InterPro" id="IPR021424">
    <property type="entry name" value="PorA"/>
</dbReference>
<evidence type="ECO:0000313" key="4">
    <source>
        <dbReference type="Proteomes" id="UP000271426"/>
    </source>
</evidence>